<dbReference type="EMBL" id="BART01008409">
    <property type="protein sequence ID" value="GAG53978.1"/>
    <property type="molecule type" value="Genomic_DNA"/>
</dbReference>
<feature type="non-terminal residue" evidence="1">
    <location>
        <position position="1"/>
    </location>
</feature>
<protein>
    <submittedName>
        <fullName evidence="1">Uncharacterized protein</fullName>
    </submittedName>
</protein>
<accession>X0Z0H8</accession>
<comment type="caution">
    <text evidence="1">The sequence shown here is derived from an EMBL/GenBank/DDBJ whole genome shotgun (WGS) entry which is preliminary data.</text>
</comment>
<dbReference type="AlphaFoldDB" id="X0Z0H8"/>
<evidence type="ECO:0000313" key="1">
    <source>
        <dbReference type="EMBL" id="GAG53978.1"/>
    </source>
</evidence>
<sequence length="64" mass="7287">SDNYIAVSYWEEHIYLYEGPPPIDTTVPTYSNVQVNTTTPGVAALFSILYDDDTILETEYNRPL</sequence>
<reference evidence="1" key="1">
    <citation type="journal article" date="2014" name="Front. Microbiol.">
        <title>High frequency of phylogenetically diverse reductive dehalogenase-homologous genes in deep subseafloor sedimentary metagenomes.</title>
        <authorList>
            <person name="Kawai M."/>
            <person name="Futagami T."/>
            <person name="Toyoda A."/>
            <person name="Takaki Y."/>
            <person name="Nishi S."/>
            <person name="Hori S."/>
            <person name="Arai W."/>
            <person name="Tsubouchi T."/>
            <person name="Morono Y."/>
            <person name="Uchiyama I."/>
            <person name="Ito T."/>
            <person name="Fujiyama A."/>
            <person name="Inagaki F."/>
            <person name="Takami H."/>
        </authorList>
    </citation>
    <scope>NUCLEOTIDE SEQUENCE</scope>
    <source>
        <strain evidence="1">Expedition CK06-06</strain>
    </source>
</reference>
<name>X0Z0H8_9ZZZZ</name>
<organism evidence="1">
    <name type="scientific">marine sediment metagenome</name>
    <dbReference type="NCBI Taxonomy" id="412755"/>
    <lineage>
        <taxon>unclassified sequences</taxon>
        <taxon>metagenomes</taxon>
        <taxon>ecological metagenomes</taxon>
    </lineage>
</organism>
<gene>
    <name evidence="1" type="ORF">S01H4_18924</name>
</gene>
<proteinExistence type="predicted"/>